<evidence type="ECO:0000313" key="2">
    <source>
        <dbReference type="Proteomes" id="UP001173578"/>
    </source>
</evidence>
<gene>
    <name evidence="1" type="ORF">HX095_10780</name>
</gene>
<accession>A0AAW7DIQ5</accession>
<comment type="caution">
    <text evidence="1">The sequence shown here is derived from an EMBL/GenBank/DDBJ whole genome shotgun (WGS) entry which is preliminary data.</text>
</comment>
<dbReference type="Proteomes" id="UP001173578">
    <property type="component" value="Unassembled WGS sequence"/>
</dbReference>
<dbReference type="AlphaFoldDB" id="A0AAW7DIQ5"/>
<dbReference type="EMBL" id="JACALR010000004">
    <property type="protein sequence ID" value="MDM1551695.1"/>
    <property type="molecule type" value="Genomic_DNA"/>
</dbReference>
<evidence type="ECO:0000313" key="1">
    <source>
        <dbReference type="EMBL" id="MDM1551695.1"/>
    </source>
</evidence>
<dbReference type="RefSeq" id="WP_286486242.1">
    <property type="nucleotide sequence ID" value="NZ_JACALR010000004.1"/>
</dbReference>
<organism evidence="1 2">
    <name type="scientific">Empedobacter falsenii</name>
    <dbReference type="NCBI Taxonomy" id="343874"/>
    <lineage>
        <taxon>Bacteria</taxon>
        <taxon>Pseudomonadati</taxon>
        <taxon>Bacteroidota</taxon>
        <taxon>Flavobacteriia</taxon>
        <taxon>Flavobacteriales</taxon>
        <taxon>Weeksellaceae</taxon>
        <taxon>Empedobacter</taxon>
    </lineage>
</organism>
<reference evidence="1" key="2">
    <citation type="journal article" date="2022" name="Sci. Total Environ.">
        <title>Prevalence, transmission, and molecular epidemiology of tet(X)-positive bacteria among humans, animals, and environmental niches in China: An epidemiological, and genomic-based study.</title>
        <authorList>
            <person name="Dong N."/>
            <person name="Zeng Y."/>
            <person name="Cai C."/>
            <person name="Sun C."/>
            <person name="Lu J."/>
            <person name="Liu C."/>
            <person name="Zhou H."/>
            <person name="Sun Q."/>
            <person name="Shu L."/>
            <person name="Wang H."/>
            <person name="Wang Y."/>
            <person name="Wang S."/>
            <person name="Wu C."/>
            <person name="Chan E.W."/>
            <person name="Chen G."/>
            <person name="Shen Z."/>
            <person name="Chen S."/>
            <person name="Zhang R."/>
        </authorList>
    </citation>
    <scope>NUCLEOTIDE SEQUENCE</scope>
    <source>
        <strain evidence="1">210</strain>
    </source>
</reference>
<evidence type="ECO:0008006" key="3">
    <source>
        <dbReference type="Google" id="ProtNLM"/>
    </source>
</evidence>
<name>A0AAW7DIQ5_9FLAO</name>
<reference evidence="1" key="1">
    <citation type="submission" date="2020-06" db="EMBL/GenBank/DDBJ databases">
        <authorList>
            <person name="Dong N."/>
        </authorList>
    </citation>
    <scope>NUCLEOTIDE SEQUENCE</scope>
    <source>
        <strain evidence="1">210</strain>
    </source>
</reference>
<protein>
    <recommendedName>
        <fullName evidence="3">Lipoprotein</fullName>
    </recommendedName>
</protein>
<proteinExistence type="predicted"/>
<sequence length="190" mass="22503">MNKFFIATLLLISCIPNKEVIFNQENTIQKITISCNIQGEYKDSVRLNIPIEIRVSNLNETTFLEFDFKYDNNILIYPTNYIIYNDDFKTKYLRPLKPKKDNYNQIKLLLVNRKINISNLKAKNILEKYNYSKELGNIFKDTIQLTDYQQFKKDFPEVFNELNADGDSLIITTREGDSKTYHSKAYPIKW</sequence>